<evidence type="ECO:0000256" key="1">
    <source>
        <dbReference type="SAM" id="MobiDB-lite"/>
    </source>
</evidence>
<sequence length="63" mass="7241">MNHLTVKPSNAEQNNTEDNETRMSYNPDSMHELLGFVQSAVKSGEFSYQDIELTANMVYNQDR</sequence>
<organism evidence="2 3">
    <name type="scientific">Haloarcula tailed virus 2</name>
    <dbReference type="NCBI Taxonomy" id="2877989"/>
    <lineage>
        <taxon>Viruses</taxon>
        <taxon>Duplodnaviria</taxon>
        <taxon>Heunggongvirae</taxon>
        <taxon>Uroviricota</taxon>
        <taxon>Caudoviricetes</taxon>
        <taxon>Thumleimavirales</taxon>
        <taxon>Soleiviridae</taxon>
        <taxon>Eilatmyovirus</taxon>
        <taxon>Eilatmyovirus salis</taxon>
        <taxon>Eilatmyovirus HATV2</taxon>
    </lineage>
</organism>
<dbReference type="Proteomes" id="UP000827814">
    <property type="component" value="Segment"/>
</dbReference>
<protein>
    <submittedName>
        <fullName evidence="2">Uncharacterized protein</fullName>
    </submittedName>
</protein>
<evidence type="ECO:0000313" key="3">
    <source>
        <dbReference type="Proteomes" id="UP000827814"/>
    </source>
</evidence>
<accession>A0AAE8XZN0</accession>
<gene>
    <name evidence="2" type="ORF">HATV-2_gp126</name>
</gene>
<feature type="region of interest" description="Disordered" evidence="1">
    <location>
        <begin position="1"/>
        <end position="27"/>
    </location>
</feature>
<feature type="compositionally biased region" description="Polar residues" evidence="1">
    <location>
        <begin position="7"/>
        <end position="27"/>
    </location>
</feature>
<evidence type="ECO:0000313" key="2">
    <source>
        <dbReference type="EMBL" id="UBF23277.1"/>
    </source>
</evidence>
<dbReference type="EMBL" id="MZ334525">
    <property type="protein sequence ID" value="UBF23277.1"/>
    <property type="molecule type" value="Genomic_DNA"/>
</dbReference>
<keyword evidence="3" id="KW-1185">Reference proteome</keyword>
<proteinExistence type="predicted"/>
<name>A0AAE8XZN0_9CAUD</name>
<reference evidence="2" key="1">
    <citation type="submission" date="2021-05" db="EMBL/GenBank/DDBJ databases">
        <title>Diversity, taxonomy and evolution of archaeal viruses of the class Caudoviricetes.</title>
        <authorList>
            <person name="Liu Y."/>
            <person name="Demina T.A."/>
            <person name="Roux S."/>
            <person name="Aiewsakun P."/>
            <person name="Kazlauskas D."/>
            <person name="Simmonds P."/>
            <person name="Prangishvili D."/>
            <person name="Oksanen H.M."/>
            <person name="Krupovic M."/>
        </authorList>
    </citation>
    <scope>NUCLEOTIDE SEQUENCE</scope>
    <source>
        <strain evidence="2">HATV-2/44</strain>
    </source>
</reference>